<reference evidence="2" key="1">
    <citation type="journal article" date="2019" name="Int. J. Syst. Evol. Microbiol.">
        <title>The Global Catalogue of Microorganisms (GCM) 10K type strain sequencing project: providing services to taxonomists for standard genome sequencing and annotation.</title>
        <authorList>
            <consortium name="The Broad Institute Genomics Platform"/>
            <consortium name="The Broad Institute Genome Sequencing Center for Infectious Disease"/>
            <person name="Wu L."/>
            <person name="Ma J."/>
        </authorList>
    </citation>
    <scope>NUCLEOTIDE SEQUENCE [LARGE SCALE GENOMIC DNA]</scope>
    <source>
        <strain evidence="2">JCM 31486</strain>
    </source>
</reference>
<dbReference type="SUPFAM" id="SSF51658">
    <property type="entry name" value="Xylose isomerase-like"/>
    <property type="match status" value="1"/>
</dbReference>
<feature type="non-terminal residue" evidence="1">
    <location>
        <position position="58"/>
    </location>
</feature>
<proteinExistence type="predicted"/>
<sequence>MADIKAALRSQHIETPSWAYGNSGTRFKVFTQGGVPRNAYEKVDDAATVHRFTGVAPS</sequence>
<dbReference type="GO" id="GO:0016853">
    <property type="term" value="F:isomerase activity"/>
    <property type="evidence" value="ECO:0007669"/>
    <property type="project" value="UniProtKB-KW"/>
</dbReference>
<accession>A0ABW3MG71</accession>
<evidence type="ECO:0000313" key="1">
    <source>
        <dbReference type="EMBL" id="MFD1048055.1"/>
    </source>
</evidence>
<dbReference type="Gene3D" id="3.20.20.150">
    <property type="entry name" value="Divalent-metal-dependent TIM barrel enzymes"/>
    <property type="match status" value="1"/>
</dbReference>
<keyword evidence="2" id="KW-1185">Reference proteome</keyword>
<protein>
    <submittedName>
        <fullName evidence="1">Rhamnose isomerase</fullName>
    </submittedName>
</protein>
<keyword evidence="1" id="KW-0413">Isomerase</keyword>
<evidence type="ECO:0000313" key="2">
    <source>
        <dbReference type="Proteomes" id="UP001597045"/>
    </source>
</evidence>
<gene>
    <name evidence="1" type="ORF">ACFQ1S_22205</name>
</gene>
<dbReference type="Proteomes" id="UP001597045">
    <property type="component" value="Unassembled WGS sequence"/>
</dbReference>
<dbReference type="EMBL" id="JBHTIS010001376">
    <property type="protein sequence ID" value="MFD1048055.1"/>
    <property type="molecule type" value="Genomic_DNA"/>
</dbReference>
<comment type="caution">
    <text evidence="1">The sequence shown here is derived from an EMBL/GenBank/DDBJ whole genome shotgun (WGS) entry which is preliminary data.</text>
</comment>
<organism evidence="1 2">
    <name type="scientific">Kibdelosporangium lantanae</name>
    <dbReference type="NCBI Taxonomy" id="1497396"/>
    <lineage>
        <taxon>Bacteria</taxon>
        <taxon>Bacillati</taxon>
        <taxon>Actinomycetota</taxon>
        <taxon>Actinomycetes</taxon>
        <taxon>Pseudonocardiales</taxon>
        <taxon>Pseudonocardiaceae</taxon>
        <taxon>Kibdelosporangium</taxon>
    </lineage>
</organism>
<name>A0ABW3MG71_9PSEU</name>
<dbReference type="InterPro" id="IPR036237">
    <property type="entry name" value="Xyl_isomerase-like_sf"/>
</dbReference>